<evidence type="ECO:0000313" key="2">
    <source>
        <dbReference type="EMBL" id="CAH2079940.1"/>
    </source>
</evidence>
<keyword evidence="1" id="KW-0732">Signal</keyword>
<keyword evidence="3" id="KW-1185">Reference proteome</keyword>
<feature type="chain" id="PRO_5043885789" evidence="1">
    <location>
        <begin position="26"/>
        <end position="336"/>
    </location>
</feature>
<accession>A0AAU9TB17</accession>
<dbReference type="EMBL" id="OU466863">
    <property type="protein sequence ID" value="CAH2079940.1"/>
    <property type="molecule type" value="Genomic_DNA"/>
</dbReference>
<evidence type="ECO:0000313" key="3">
    <source>
        <dbReference type="Proteomes" id="UP000836841"/>
    </source>
</evidence>
<organism evidence="2 3">
    <name type="scientific">Thlaspi arvense</name>
    <name type="common">Field penny-cress</name>
    <dbReference type="NCBI Taxonomy" id="13288"/>
    <lineage>
        <taxon>Eukaryota</taxon>
        <taxon>Viridiplantae</taxon>
        <taxon>Streptophyta</taxon>
        <taxon>Embryophyta</taxon>
        <taxon>Tracheophyta</taxon>
        <taxon>Spermatophyta</taxon>
        <taxon>Magnoliopsida</taxon>
        <taxon>eudicotyledons</taxon>
        <taxon>Gunneridae</taxon>
        <taxon>Pentapetalae</taxon>
        <taxon>rosids</taxon>
        <taxon>malvids</taxon>
        <taxon>Brassicales</taxon>
        <taxon>Brassicaceae</taxon>
        <taxon>Thlaspideae</taxon>
        <taxon>Thlaspi</taxon>
    </lineage>
</organism>
<proteinExistence type="predicted"/>
<dbReference type="PANTHER" id="PTHR31607:SF35">
    <property type="entry name" value="TRANSMEMBRANE PROTEIN"/>
    <property type="match status" value="1"/>
</dbReference>
<evidence type="ECO:0000256" key="1">
    <source>
        <dbReference type="SAM" id="SignalP"/>
    </source>
</evidence>
<feature type="signal peptide" evidence="1">
    <location>
        <begin position="1"/>
        <end position="25"/>
    </location>
</feature>
<name>A0AAU9TB17_THLAR</name>
<gene>
    <name evidence="2" type="ORF">TAV2_LOCUS22763</name>
</gene>
<reference evidence="2 3" key="1">
    <citation type="submission" date="2022-03" db="EMBL/GenBank/DDBJ databases">
        <authorList>
            <person name="Nunn A."/>
            <person name="Chopra R."/>
            <person name="Nunn A."/>
            <person name="Contreras Garrido A."/>
        </authorList>
    </citation>
    <scope>NUCLEOTIDE SEQUENCE [LARGE SCALE GENOMIC DNA]</scope>
</reference>
<dbReference type="PANTHER" id="PTHR31607">
    <property type="entry name" value="DUF1216 DOMAIN-CONTAINING PROTEIN-RELATED"/>
    <property type="match status" value="1"/>
</dbReference>
<protein>
    <submittedName>
        <fullName evidence="2">Uncharacterized protein</fullName>
    </submittedName>
</protein>
<dbReference type="Proteomes" id="UP000836841">
    <property type="component" value="Chromosome 7"/>
</dbReference>
<sequence length="336" mass="36902">MARISLLFSLAFALALGSLFLSVSGHAPPAPTRKLSCPKTVSELQTLPFTEIAKLLNRKERLVPKTAEFKAMFTLCKGYVAYLESLYKFENPIVDVLGIAKAKYALMTNSILAAQATAKVDKKASLKLKKSCVGLTKGFLQIQKTIVKISAKHDYKADAKITLRESKNIGEALIKFKKSLNAFIDVVCDLDKKKKTVLHRARALEEDGDDESGSAFDRFLKNFSDKFGGYLGGKPHGRELVEADVNANSNVGADVKGFEALYEKFSNYFGGYLGGDSTHGRELLAEAPSPVSDGAEAGEKVDGSFQNSWDKFFQFFGPFFEDGGIINLMHFFTTDE</sequence>
<dbReference type="AlphaFoldDB" id="A0AAU9TB17"/>